<name>A0A060RSM1_PLARE</name>
<dbReference type="FunFam" id="1.25.40.990:FF:000014">
    <property type="entry name" value="26S proteasome regulatory subunit RPN12, putative"/>
    <property type="match status" value="1"/>
</dbReference>
<keyword evidence="1 3" id="KW-0647">Proteasome</keyword>
<dbReference type="GO" id="GO:0043161">
    <property type="term" value="P:proteasome-mediated ubiquitin-dependent protein catabolic process"/>
    <property type="evidence" value="ECO:0007669"/>
    <property type="project" value="TreeGrafter"/>
</dbReference>
<reference evidence="5 8" key="4">
    <citation type="submission" date="2016-09" db="EMBL/GenBank/DDBJ databases">
        <authorList>
            <consortium name="Pathogen Informatics"/>
        </authorList>
    </citation>
    <scope>NUCLEOTIDE SEQUENCE [LARGE SCALE GENOMIC DNA]</scope>
</reference>
<dbReference type="VEuPathDB" id="PlasmoDB:PRCDC_0311600"/>
<gene>
    <name evidence="3" type="ORF">PRCDC_0311600</name>
    <name evidence="5" type="ORF">PRG01_0315700</name>
    <name evidence="4" type="ORF">PRSY57_0311600</name>
</gene>
<reference evidence="3" key="2">
    <citation type="submission" date="2014-05" db="EMBL/GenBank/DDBJ databases">
        <title>The genome sequences of chimpanzee malaria parasites reveal the path to human adaptation.</title>
        <authorList>
            <person name="Otto T.D."/>
            <person name="Rayner J.C."/>
            <person name="Boehme U."/>
            <person name="Pain A."/>
            <person name="Spottiswoode N."/>
            <person name="Sanders M."/>
            <person name="Quail M."/>
            <person name="Ollomo B."/>
            <person name="Renaud F."/>
            <person name="Thomas A.W."/>
            <person name="Prugnolle F."/>
            <person name="Conway D.J."/>
            <person name="Newbold C."/>
            <person name="Berriman M."/>
        </authorList>
    </citation>
    <scope>NUCLEOTIDE SEQUENCE [LARGE SCALE GENOMIC DNA]</scope>
    <source>
        <strain evidence="3">CDC</strain>
    </source>
</reference>
<dbReference type="EC" id="3.4.25.1" evidence="3"/>
<dbReference type="Proteomes" id="UP000027581">
    <property type="component" value="Unassembled WGS sequence"/>
</dbReference>
<dbReference type="PANTHER" id="PTHR12387:SF0">
    <property type="entry name" value="26S PROTEASOME NON-ATPASE REGULATORY SUBUNIT 8"/>
    <property type="match status" value="1"/>
</dbReference>
<dbReference type="PANTHER" id="PTHR12387">
    <property type="entry name" value="26S PROTEASOME NON-ATPASE REGULATORY SUBUNIT 8"/>
    <property type="match status" value="1"/>
</dbReference>
<dbReference type="InterPro" id="IPR033464">
    <property type="entry name" value="CSN8_PSD8_EIF3K"/>
</dbReference>
<dbReference type="GeneID" id="24529296"/>
<dbReference type="EMBL" id="LVLA01000004">
    <property type="protein sequence ID" value="KYO02612.1"/>
    <property type="molecule type" value="Genomic_DNA"/>
</dbReference>
<dbReference type="GO" id="GO:0008541">
    <property type="term" value="C:proteasome regulatory particle, lid subcomplex"/>
    <property type="evidence" value="ECO:0007669"/>
    <property type="project" value="TreeGrafter"/>
</dbReference>
<organism evidence="3 6">
    <name type="scientific">Plasmodium reichenowi</name>
    <dbReference type="NCBI Taxonomy" id="5854"/>
    <lineage>
        <taxon>Eukaryota</taxon>
        <taxon>Sar</taxon>
        <taxon>Alveolata</taxon>
        <taxon>Apicomplexa</taxon>
        <taxon>Aconoidasida</taxon>
        <taxon>Haemosporida</taxon>
        <taxon>Plasmodiidae</taxon>
        <taxon>Plasmodium</taxon>
        <taxon>Plasmodium (Laverania)</taxon>
    </lineage>
</organism>
<dbReference type="Pfam" id="PF10075">
    <property type="entry name" value="CSN8_PSD8_EIF3K"/>
    <property type="match status" value="1"/>
</dbReference>
<evidence type="ECO:0000256" key="1">
    <source>
        <dbReference type="ARBA" id="ARBA00022942"/>
    </source>
</evidence>
<dbReference type="Proteomes" id="UP000240500">
    <property type="component" value="Chromosome 3"/>
</dbReference>
<dbReference type="EMBL" id="HG810764">
    <property type="protein sequence ID" value="CDO62549.1"/>
    <property type="molecule type" value="Genomic_DNA"/>
</dbReference>
<dbReference type="OrthoDB" id="8775810at2759"/>
<dbReference type="Gene3D" id="1.25.40.990">
    <property type="match status" value="1"/>
</dbReference>
<dbReference type="AlphaFoldDB" id="A0A060RSM1"/>
<dbReference type="KEGG" id="prei:PRSY57_0311600"/>
<feature type="domain" description="CSN8/PSMD8/EIF3K" evidence="2">
    <location>
        <begin position="134"/>
        <end position="251"/>
    </location>
</feature>
<dbReference type="RefSeq" id="XP_012761196.1">
    <property type="nucleotide sequence ID" value="XM_012905742.2"/>
</dbReference>
<protein>
    <submittedName>
        <fullName evidence="4">26S proteasome regulatory subunit RPN12, putative</fullName>
    </submittedName>
    <submittedName>
        <fullName evidence="3">26S proteasome regulatory subunit S14, putative</fullName>
        <ecNumber evidence="3">3.4.25.1</ecNumber>
    </submittedName>
</protein>
<dbReference type="VEuPathDB" id="PlasmoDB:PRG01_0315700"/>
<evidence type="ECO:0000259" key="2">
    <source>
        <dbReference type="Pfam" id="PF10075"/>
    </source>
</evidence>
<accession>A0A060RSM1</accession>
<sequence length="304" mass="35287">MSKELEECIKLFKDLICCYNNINETELIEGTNDDLDNILNLNEDISIPTVCDINKCKEILGKLKLLIIHFSSINPLICIGEKDIRELLIVREILEKGVIISIRDKDIKSFNIYIAQLFIYYFDYKDILPKSKKQNAIVGLYLLYLLASNSIGDFHMTLEILSSEDHNDIYIKYVLNVEQNIMDGFFHHVLTKKEKIPLYLYESFMDKLYTTIRFKLVDCIFASTNSIHLLYACELLKLSNQQNLNDFIIQYNEAKNNQGEYNSLCEIKDNHLVCKNQTIAVQELPSLEIINNSIGYATELERIV</sequence>
<dbReference type="GO" id="GO:0016787">
    <property type="term" value="F:hydrolase activity"/>
    <property type="evidence" value="ECO:0007669"/>
    <property type="project" value="UniProtKB-KW"/>
</dbReference>
<evidence type="ECO:0000313" key="4">
    <source>
        <dbReference type="EMBL" id="KYO02612.1"/>
    </source>
</evidence>
<dbReference type="GO" id="GO:0005634">
    <property type="term" value="C:nucleus"/>
    <property type="evidence" value="ECO:0007669"/>
    <property type="project" value="TreeGrafter"/>
</dbReference>
<keyword evidence="6" id="KW-1185">Reference proteome</keyword>
<dbReference type="InterPro" id="IPR006746">
    <property type="entry name" value="26S_Psome_Rpn12"/>
</dbReference>
<reference evidence="3" key="1">
    <citation type="submission" date="2014-01" db="EMBL/GenBank/DDBJ databases">
        <authorList>
            <person name="Aslett M."/>
        </authorList>
    </citation>
    <scope>NUCLEOTIDE SEQUENCE</scope>
    <source>
        <strain evidence="3">CDC</strain>
    </source>
</reference>
<reference evidence="4 7" key="3">
    <citation type="journal article" date="2016" name="Nat. Commun.">
        <title>Genomes of cryptic chimpanzee Plasmodium species reveal key evolutionary events leading to human malaria.</title>
        <authorList>
            <person name="Sundararaman S.A."/>
            <person name="Plenderleith L.J."/>
            <person name="Liu W."/>
            <person name="Loy D.E."/>
            <person name="Learn G.H."/>
            <person name="Li Y."/>
            <person name="Shaw K.S."/>
            <person name="Ayouba A."/>
            <person name="Peeters M."/>
            <person name="Speede S."/>
            <person name="Shaw G.M."/>
            <person name="Bushman F.D."/>
            <person name="Brisson D."/>
            <person name="Rayner J.C."/>
            <person name="Sharp P.M."/>
            <person name="Hahn B.H."/>
        </authorList>
    </citation>
    <scope>NUCLEOTIDE SEQUENCE [LARGE SCALE GENOMIC DNA]</scope>
    <source>
        <strain evidence="4 7">SY57</strain>
    </source>
</reference>
<keyword evidence="3" id="KW-0378">Hydrolase</keyword>
<evidence type="ECO:0000313" key="3">
    <source>
        <dbReference type="EMBL" id="CDO62549.1"/>
    </source>
</evidence>
<dbReference type="EMBL" id="LT969566">
    <property type="protein sequence ID" value="SOV75888.1"/>
    <property type="molecule type" value="Genomic_DNA"/>
</dbReference>
<evidence type="ECO:0000313" key="6">
    <source>
        <dbReference type="Proteomes" id="UP000027581"/>
    </source>
</evidence>
<proteinExistence type="predicted"/>
<evidence type="ECO:0000313" key="8">
    <source>
        <dbReference type="Proteomes" id="UP000240500"/>
    </source>
</evidence>
<dbReference type="GO" id="GO:0005829">
    <property type="term" value="C:cytosol"/>
    <property type="evidence" value="ECO:0007669"/>
    <property type="project" value="TreeGrafter"/>
</dbReference>
<evidence type="ECO:0000313" key="5">
    <source>
        <dbReference type="EMBL" id="SOV75888.1"/>
    </source>
</evidence>
<dbReference type="Proteomes" id="UP000076359">
    <property type="component" value="Chromosome 3"/>
</dbReference>
<evidence type="ECO:0000313" key="7">
    <source>
        <dbReference type="Proteomes" id="UP000076359"/>
    </source>
</evidence>